<accession>A0A699Q1Y7</accession>
<sequence length="256" mass="28435">EGQAGSNPDETSEGQAGPDPGNAEARVQSTSSPMVHAGSDREHVDLDVANVSPQSSTEQLYEGFTATVYPNVQENLKLAVQELVLLEEPASSSGTLSSLQHLSRDFSFGDQFFSDKPSDADKSTETEVESMVNVPIQQALSSISLMTSHVIDLTSRPESPKEHHKGRRPALSISKMKAAYYPDAGLEQMVPDQFWIEEECKYNIAATYGISHWWFQRQRFYIDRHMSEGDRSTVRTHMRILSVVKIEVFSMYGTGS</sequence>
<comment type="caution">
    <text evidence="2">The sequence shown here is derived from an EMBL/GenBank/DDBJ whole genome shotgun (WGS) entry which is preliminary data.</text>
</comment>
<reference evidence="2" key="1">
    <citation type="journal article" date="2019" name="Sci. Rep.">
        <title>Draft genome of Tanacetum cinerariifolium, the natural source of mosquito coil.</title>
        <authorList>
            <person name="Yamashiro T."/>
            <person name="Shiraishi A."/>
            <person name="Satake H."/>
            <person name="Nakayama K."/>
        </authorList>
    </citation>
    <scope>NUCLEOTIDE SEQUENCE</scope>
</reference>
<feature type="non-terminal residue" evidence="2">
    <location>
        <position position="256"/>
    </location>
</feature>
<evidence type="ECO:0000313" key="2">
    <source>
        <dbReference type="EMBL" id="GFC57934.1"/>
    </source>
</evidence>
<feature type="region of interest" description="Disordered" evidence="1">
    <location>
        <begin position="1"/>
        <end position="43"/>
    </location>
</feature>
<proteinExistence type="predicted"/>
<organism evidence="2">
    <name type="scientific">Tanacetum cinerariifolium</name>
    <name type="common">Dalmatian daisy</name>
    <name type="synonym">Chrysanthemum cinerariifolium</name>
    <dbReference type="NCBI Taxonomy" id="118510"/>
    <lineage>
        <taxon>Eukaryota</taxon>
        <taxon>Viridiplantae</taxon>
        <taxon>Streptophyta</taxon>
        <taxon>Embryophyta</taxon>
        <taxon>Tracheophyta</taxon>
        <taxon>Spermatophyta</taxon>
        <taxon>Magnoliopsida</taxon>
        <taxon>eudicotyledons</taxon>
        <taxon>Gunneridae</taxon>
        <taxon>Pentapetalae</taxon>
        <taxon>asterids</taxon>
        <taxon>campanulids</taxon>
        <taxon>Asterales</taxon>
        <taxon>Asteraceae</taxon>
        <taxon>Asteroideae</taxon>
        <taxon>Anthemideae</taxon>
        <taxon>Anthemidinae</taxon>
        <taxon>Tanacetum</taxon>
    </lineage>
</organism>
<protein>
    <submittedName>
        <fullName evidence="2">Uncharacterized protein</fullName>
    </submittedName>
</protein>
<name>A0A699Q1Y7_TANCI</name>
<evidence type="ECO:0000256" key="1">
    <source>
        <dbReference type="SAM" id="MobiDB-lite"/>
    </source>
</evidence>
<dbReference type="EMBL" id="BKCJ010975563">
    <property type="protein sequence ID" value="GFC57934.1"/>
    <property type="molecule type" value="Genomic_DNA"/>
</dbReference>
<gene>
    <name evidence="2" type="ORF">Tci_829904</name>
</gene>
<dbReference type="AlphaFoldDB" id="A0A699Q1Y7"/>
<feature type="non-terminal residue" evidence="2">
    <location>
        <position position="1"/>
    </location>
</feature>